<name>A0A940DR36_9BACT</name>
<dbReference type="AlphaFoldDB" id="A0A940DR36"/>
<comment type="caution">
    <text evidence="6">The sequence shown here is derived from an EMBL/GenBank/DDBJ whole genome shotgun (WGS) entry which is preliminary data.</text>
</comment>
<evidence type="ECO:0000256" key="3">
    <source>
        <dbReference type="ARBA" id="ARBA00022723"/>
    </source>
</evidence>
<feature type="domain" description="Hemerythrin-like" evidence="5">
    <location>
        <begin position="110"/>
        <end position="238"/>
    </location>
</feature>
<keyword evidence="4" id="KW-0408">Iron</keyword>
<evidence type="ECO:0000313" key="7">
    <source>
        <dbReference type="Proteomes" id="UP000725002"/>
    </source>
</evidence>
<gene>
    <name evidence="6" type="ORF">IAB75_05050</name>
</gene>
<dbReference type="PANTHER" id="PTHR36438">
    <property type="entry name" value="IRON-SULFUR CLUSTER REPAIR PROTEIN YTFE"/>
    <property type="match status" value="1"/>
</dbReference>
<accession>A0A940DR36</accession>
<proteinExistence type="predicted"/>
<dbReference type="GO" id="GO:0046872">
    <property type="term" value="F:metal ion binding"/>
    <property type="evidence" value="ECO:0007669"/>
    <property type="project" value="UniProtKB-KW"/>
</dbReference>
<dbReference type="EMBL" id="JADILV010000035">
    <property type="protein sequence ID" value="MBO8483462.1"/>
    <property type="molecule type" value="Genomic_DNA"/>
</dbReference>
<reference evidence="6" key="1">
    <citation type="submission" date="2020-10" db="EMBL/GenBank/DDBJ databases">
        <authorList>
            <person name="Gilroy R."/>
        </authorList>
    </citation>
    <scope>NUCLEOTIDE SEQUENCE</scope>
    <source>
        <strain evidence="6">G3-8215</strain>
    </source>
</reference>
<protein>
    <submittedName>
        <fullName evidence="6">Hemerythrin domain-containing protein</fullName>
    </submittedName>
</protein>
<evidence type="ECO:0000313" key="6">
    <source>
        <dbReference type="EMBL" id="MBO8483462.1"/>
    </source>
</evidence>
<evidence type="ECO:0000256" key="2">
    <source>
        <dbReference type="ARBA" id="ARBA00022490"/>
    </source>
</evidence>
<comment type="subcellular location">
    <subcellularLocation>
        <location evidence="1">Cytoplasm</location>
    </subcellularLocation>
</comment>
<dbReference type="Proteomes" id="UP000725002">
    <property type="component" value="Unassembled WGS sequence"/>
</dbReference>
<keyword evidence="2" id="KW-0963">Cytoplasm</keyword>
<organism evidence="6 7">
    <name type="scientific">Candidatus Cryptobacteroides avicola</name>
    <dbReference type="NCBI Taxonomy" id="2840757"/>
    <lineage>
        <taxon>Bacteria</taxon>
        <taxon>Pseudomonadati</taxon>
        <taxon>Bacteroidota</taxon>
        <taxon>Bacteroidia</taxon>
        <taxon>Bacteroidales</taxon>
        <taxon>Candidatus Cryptobacteroides</taxon>
    </lineage>
</organism>
<dbReference type="GO" id="GO:0005737">
    <property type="term" value="C:cytoplasm"/>
    <property type="evidence" value="ECO:0007669"/>
    <property type="project" value="UniProtKB-SubCell"/>
</dbReference>
<sequence>MEVGTMENEAMVKKKNMKDRAVLSPAMKMADLVNLNYHLLGVLSRLGMDLGFGEITVGEACRRHSLDAGSFLLICNVYTYDDYIPSGDILSAGSPVDIVKYLHGSHVFYLEHELPELERSLERLVAPCDAKQKLIIDRFFSEYRKEVENHFAYEETVVFPYIETFSENRRGEGYSIEQFEENHSNIDEKLCDLKNIVMKYLPEVCDTVLRNDVLYHICYLEEDLDKHTLIENNVLIPMMTRLEENEKRK</sequence>
<evidence type="ECO:0000256" key="1">
    <source>
        <dbReference type="ARBA" id="ARBA00004496"/>
    </source>
</evidence>
<dbReference type="InterPro" id="IPR012312">
    <property type="entry name" value="Hemerythrin-like"/>
</dbReference>
<dbReference type="Gene3D" id="1.20.120.520">
    <property type="entry name" value="nmb1532 protein domain like"/>
    <property type="match status" value="1"/>
</dbReference>
<dbReference type="InterPro" id="IPR019903">
    <property type="entry name" value="RIC_family"/>
</dbReference>
<reference evidence="6" key="2">
    <citation type="journal article" date="2021" name="PeerJ">
        <title>Extensive microbial diversity within the chicken gut microbiome revealed by metagenomics and culture.</title>
        <authorList>
            <person name="Gilroy R."/>
            <person name="Ravi A."/>
            <person name="Getino M."/>
            <person name="Pursley I."/>
            <person name="Horton D.L."/>
            <person name="Alikhan N.F."/>
            <person name="Baker D."/>
            <person name="Gharbi K."/>
            <person name="Hall N."/>
            <person name="Watson M."/>
            <person name="Adriaenssens E.M."/>
            <person name="Foster-Nyarko E."/>
            <person name="Jarju S."/>
            <person name="Secka A."/>
            <person name="Antonio M."/>
            <person name="Oren A."/>
            <person name="Chaudhuri R.R."/>
            <person name="La Ragione R."/>
            <person name="Hildebrand F."/>
            <person name="Pallen M.J."/>
        </authorList>
    </citation>
    <scope>NUCLEOTIDE SEQUENCE</scope>
    <source>
        <strain evidence="6">G3-8215</strain>
    </source>
</reference>
<evidence type="ECO:0000256" key="4">
    <source>
        <dbReference type="ARBA" id="ARBA00023004"/>
    </source>
</evidence>
<evidence type="ECO:0000259" key="5">
    <source>
        <dbReference type="Pfam" id="PF01814"/>
    </source>
</evidence>
<dbReference type="PANTHER" id="PTHR36438:SF1">
    <property type="entry name" value="IRON-SULFUR CLUSTER REPAIR PROTEIN YTFE"/>
    <property type="match status" value="1"/>
</dbReference>
<keyword evidence="3" id="KW-0479">Metal-binding</keyword>
<dbReference type="Pfam" id="PF01814">
    <property type="entry name" value="Hemerythrin"/>
    <property type="match status" value="1"/>
</dbReference>